<evidence type="ECO:0000256" key="8">
    <source>
        <dbReference type="ARBA" id="ARBA00022833"/>
    </source>
</evidence>
<evidence type="ECO:0000256" key="4">
    <source>
        <dbReference type="ARBA" id="ARBA00009894"/>
    </source>
</evidence>
<dbReference type="InterPro" id="IPR046348">
    <property type="entry name" value="SIS_dom_sf"/>
</dbReference>
<dbReference type="Gene3D" id="3.40.50.10490">
    <property type="entry name" value="Glucose-6-phosphate isomerase like protein, domain 1"/>
    <property type="match status" value="1"/>
</dbReference>
<dbReference type="EC" id="5.3.1.28" evidence="5"/>
<comment type="catalytic activity">
    <reaction evidence="1">
        <text>2 D-sedoheptulose 7-phosphate = D-glycero-alpha-D-manno-heptose 7-phosphate + D-glycero-beta-D-manno-heptose 7-phosphate</text>
        <dbReference type="Rhea" id="RHEA:27489"/>
        <dbReference type="ChEBI" id="CHEBI:57483"/>
        <dbReference type="ChEBI" id="CHEBI:60203"/>
        <dbReference type="ChEBI" id="CHEBI:60204"/>
        <dbReference type="EC" id="5.3.1.28"/>
    </reaction>
</comment>
<dbReference type="EMBL" id="UINC01016588">
    <property type="protein sequence ID" value="SVA68962.1"/>
    <property type="molecule type" value="Genomic_DNA"/>
</dbReference>
<dbReference type="InterPro" id="IPR050099">
    <property type="entry name" value="SIS_GmhA/DiaA_subfam"/>
</dbReference>
<evidence type="ECO:0000256" key="5">
    <source>
        <dbReference type="ARBA" id="ARBA00012580"/>
    </source>
</evidence>
<sequence length="203" mass="22731">MQNYETEILNIFEKSIKIIHKSKSLTKDINSIVNMIIKTIENKNKIIIFGNGGSAADAQHMAAEFVGRYLIERKSLPAIALTTDTSALTGIGNDYGFEQIFARQCDALVDDGDLVIAISTSGKSPNIVEGIKTCKKKKAKIVVLTGKNGNKLKRFSDIILQVPSNETPRIQEAHRTIIHIICEFVEKHFLNKKTDYKRRSKKI</sequence>
<feature type="domain" description="SIS" evidence="11">
    <location>
        <begin position="36"/>
        <end position="195"/>
    </location>
</feature>
<accession>A0A381XWU5</accession>
<evidence type="ECO:0000256" key="1">
    <source>
        <dbReference type="ARBA" id="ARBA00000348"/>
    </source>
</evidence>
<dbReference type="HAMAP" id="MF_00067">
    <property type="entry name" value="GmhA"/>
    <property type="match status" value="1"/>
</dbReference>
<keyword evidence="9" id="KW-0413">Isomerase</keyword>
<evidence type="ECO:0000256" key="3">
    <source>
        <dbReference type="ARBA" id="ARBA00004496"/>
    </source>
</evidence>
<dbReference type="GO" id="GO:0046872">
    <property type="term" value="F:metal ion binding"/>
    <property type="evidence" value="ECO:0007669"/>
    <property type="project" value="UniProtKB-KW"/>
</dbReference>
<dbReference type="SUPFAM" id="SSF53697">
    <property type="entry name" value="SIS domain"/>
    <property type="match status" value="1"/>
</dbReference>
<comment type="cofactor">
    <cofactor evidence="2">
        <name>Zn(2+)</name>
        <dbReference type="ChEBI" id="CHEBI:29105"/>
    </cofactor>
</comment>
<dbReference type="CDD" id="cd05006">
    <property type="entry name" value="SIS_GmhA"/>
    <property type="match status" value="1"/>
</dbReference>
<dbReference type="GO" id="GO:0005737">
    <property type="term" value="C:cytoplasm"/>
    <property type="evidence" value="ECO:0007669"/>
    <property type="project" value="UniProtKB-SubCell"/>
</dbReference>
<dbReference type="InterPro" id="IPR035461">
    <property type="entry name" value="GmhA/DiaA"/>
</dbReference>
<keyword evidence="6" id="KW-0963">Cytoplasm</keyword>
<dbReference type="Pfam" id="PF13580">
    <property type="entry name" value="SIS_2"/>
    <property type="match status" value="1"/>
</dbReference>
<protein>
    <recommendedName>
        <fullName evidence="5">D-sedoheptulose-7-phosphate isomerase</fullName>
        <ecNumber evidence="5">5.3.1.28</ecNumber>
    </recommendedName>
</protein>
<dbReference type="AlphaFoldDB" id="A0A381XWU5"/>
<dbReference type="GO" id="GO:0008968">
    <property type="term" value="F:D-sedoheptulose 7-phosphate isomerase activity"/>
    <property type="evidence" value="ECO:0007669"/>
    <property type="project" value="InterPro"/>
</dbReference>
<evidence type="ECO:0000313" key="12">
    <source>
        <dbReference type="EMBL" id="SVA68962.1"/>
    </source>
</evidence>
<gene>
    <name evidence="12" type="ORF">METZ01_LOCUS121816</name>
</gene>
<dbReference type="GO" id="GO:0097367">
    <property type="term" value="F:carbohydrate derivative binding"/>
    <property type="evidence" value="ECO:0007669"/>
    <property type="project" value="InterPro"/>
</dbReference>
<evidence type="ECO:0000256" key="10">
    <source>
        <dbReference type="ARBA" id="ARBA00023277"/>
    </source>
</evidence>
<dbReference type="PROSITE" id="PS51464">
    <property type="entry name" value="SIS"/>
    <property type="match status" value="1"/>
</dbReference>
<dbReference type="PANTHER" id="PTHR30390">
    <property type="entry name" value="SEDOHEPTULOSE 7-PHOSPHATE ISOMERASE / DNAA INITIATOR-ASSOCIATING FACTOR FOR REPLICATION INITIATION"/>
    <property type="match status" value="1"/>
</dbReference>
<comment type="similarity">
    <text evidence="4">Belongs to the SIS family. GmhA subfamily.</text>
</comment>
<dbReference type="PANTHER" id="PTHR30390:SF6">
    <property type="entry name" value="DNAA INITIATOR-ASSOCIATING PROTEIN DIAA"/>
    <property type="match status" value="1"/>
</dbReference>
<keyword evidence="7" id="KW-0479">Metal-binding</keyword>
<evidence type="ECO:0000256" key="6">
    <source>
        <dbReference type="ARBA" id="ARBA00022490"/>
    </source>
</evidence>
<proteinExistence type="inferred from homology"/>
<reference evidence="12" key="1">
    <citation type="submission" date="2018-05" db="EMBL/GenBank/DDBJ databases">
        <authorList>
            <person name="Lanie J.A."/>
            <person name="Ng W.-L."/>
            <person name="Kazmierczak K.M."/>
            <person name="Andrzejewski T.M."/>
            <person name="Davidsen T.M."/>
            <person name="Wayne K.J."/>
            <person name="Tettelin H."/>
            <person name="Glass J.I."/>
            <person name="Rusch D."/>
            <person name="Podicherti R."/>
            <person name="Tsui H.-C.T."/>
            <person name="Winkler M.E."/>
        </authorList>
    </citation>
    <scope>NUCLEOTIDE SEQUENCE</scope>
</reference>
<keyword evidence="8" id="KW-0862">Zinc</keyword>
<name>A0A381XWU5_9ZZZZ</name>
<dbReference type="GO" id="GO:1901135">
    <property type="term" value="P:carbohydrate derivative metabolic process"/>
    <property type="evidence" value="ECO:0007669"/>
    <property type="project" value="InterPro"/>
</dbReference>
<dbReference type="InterPro" id="IPR001347">
    <property type="entry name" value="SIS_dom"/>
</dbReference>
<keyword evidence="10" id="KW-0119">Carbohydrate metabolism</keyword>
<comment type="subcellular location">
    <subcellularLocation>
        <location evidence="3">Cytoplasm</location>
    </subcellularLocation>
</comment>
<evidence type="ECO:0000259" key="11">
    <source>
        <dbReference type="PROSITE" id="PS51464"/>
    </source>
</evidence>
<dbReference type="InterPro" id="IPR004515">
    <property type="entry name" value="Phosphoheptose_Isoase"/>
</dbReference>
<evidence type="ECO:0000256" key="2">
    <source>
        <dbReference type="ARBA" id="ARBA00001947"/>
    </source>
</evidence>
<evidence type="ECO:0000256" key="9">
    <source>
        <dbReference type="ARBA" id="ARBA00023235"/>
    </source>
</evidence>
<evidence type="ECO:0000256" key="7">
    <source>
        <dbReference type="ARBA" id="ARBA00022723"/>
    </source>
</evidence>
<organism evidence="12">
    <name type="scientific">marine metagenome</name>
    <dbReference type="NCBI Taxonomy" id="408172"/>
    <lineage>
        <taxon>unclassified sequences</taxon>
        <taxon>metagenomes</taxon>
        <taxon>ecological metagenomes</taxon>
    </lineage>
</organism>